<dbReference type="EMBL" id="JGYG01000003">
    <property type="protein sequence ID" value="KFI30618.1"/>
    <property type="molecule type" value="Genomic_DNA"/>
</dbReference>
<evidence type="ECO:0000256" key="2">
    <source>
        <dbReference type="SAM" id="SignalP"/>
    </source>
</evidence>
<dbReference type="RefSeq" id="WP_088217220.1">
    <property type="nucleotide sequence ID" value="NZ_CAMIFG010000100.1"/>
</dbReference>
<keyword evidence="4" id="KW-1185">Reference proteome</keyword>
<dbReference type="Pfam" id="PF06082">
    <property type="entry name" value="YjbH"/>
    <property type="match status" value="1"/>
</dbReference>
<protein>
    <submittedName>
        <fullName evidence="3">Uncharacterized protein</fullName>
    </submittedName>
</protein>
<gene>
    <name evidence="3" type="ORF">CN97_13840</name>
</gene>
<dbReference type="STRING" id="195105.CN97_13840"/>
<feature type="signal peptide" evidence="2">
    <location>
        <begin position="1"/>
        <end position="16"/>
    </location>
</feature>
<evidence type="ECO:0000313" key="3">
    <source>
        <dbReference type="EMBL" id="KFI30618.1"/>
    </source>
</evidence>
<evidence type="ECO:0000256" key="1">
    <source>
        <dbReference type="SAM" id="MobiDB-lite"/>
    </source>
</evidence>
<evidence type="ECO:0000313" key="4">
    <source>
        <dbReference type="Proteomes" id="UP000028826"/>
    </source>
</evidence>
<dbReference type="AlphaFoldDB" id="A0A086Y8L8"/>
<dbReference type="Proteomes" id="UP000028826">
    <property type="component" value="Unassembled WGS sequence"/>
</dbReference>
<name>A0A086Y8L8_9RHOB</name>
<feature type="chain" id="PRO_5043758268" evidence="2">
    <location>
        <begin position="17"/>
        <end position="705"/>
    </location>
</feature>
<comment type="caution">
    <text evidence="3">The sequence shown here is derived from an EMBL/GenBank/DDBJ whole genome shotgun (WGS) entry which is preliminary data.</text>
</comment>
<reference evidence="3 4" key="1">
    <citation type="submission" date="2014-03" db="EMBL/GenBank/DDBJ databases">
        <title>Genome of Haematobacter massiliensis CCUG 47968.</title>
        <authorList>
            <person name="Wang D."/>
            <person name="Wang G."/>
        </authorList>
    </citation>
    <scope>NUCLEOTIDE SEQUENCE [LARGE SCALE GENOMIC DNA]</scope>
    <source>
        <strain evidence="3 4">CCUG 47968</strain>
    </source>
</reference>
<keyword evidence="2" id="KW-0732">Signal</keyword>
<dbReference type="eggNOG" id="COG3637">
    <property type="taxonomic scope" value="Bacteria"/>
</dbReference>
<dbReference type="InterPro" id="IPR010344">
    <property type="entry name" value="YbjH"/>
</dbReference>
<proteinExistence type="predicted"/>
<dbReference type="OrthoDB" id="19542at2"/>
<accession>A0A086Y8L8</accession>
<sequence>MASVLALCAAAAPLSAETLLPSPALTPSPTMNMNGVAGLIDMPTGEAMPDGEFTLGIGHFSGITRGTLSFQFLPWLGASFRYSETRDFNYAGYDTFYDRSFDLRLTPLREQGYWPSLTIGLQDLAGTGVFSGEYVALTKTVVPGLKVTGGLGWGRLGTGHDLGSPFGDRPGGFSGTGGKFEPDRWFRGPMSPFAGVEWQANDKLGFKAEYSSDAYVLESEQSDVFDRKSDWNFGAEYQASESIRLGAYYMYGSEFGLTFQLALNPKNPPNRNTTEPAPLPVVARPDPVSRPDAWSREWAQNPEAAVTLRDRLETVLAADGMHVEALSVTAETARLRLRNNRFDQEPQAIGRAARAMTRTLPASVETFEIEPVSRGLPAARVTFKRSDIEALENAPDGSNRLLAHTTIGETTDSVAEGTVWGEGLYPKFRWSLGPNALFSWFDPDQPVRADLNALLAAEYDLLPGLTFSGAVSKRIIGNLDSVKRESNSRLPHVRSDQAEYDKYGDPRIERLQVAWYRHPAEEIYTRVTFGYLEQMFGGISTEALWAPVGSRLAFGAELNWVKQRDFDGYFGFQDYDVVTGHVSAYYDIGSGYRAEIDVGRYLAGDWGTTLTLEREFANGWRVGAFATFTNVSSEDFGEGSFDKGITLTIPISWMLGQPTQQAYSTAIRPINRDGGARLGVTGRLYDTVRGMHEERLEQQWGKVWR</sequence>
<feature type="region of interest" description="Disordered" evidence="1">
    <location>
        <begin position="266"/>
        <end position="286"/>
    </location>
</feature>
<organism evidence="3 4">
    <name type="scientific">Haematobacter massiliensis</name>
    <dbReference type="NCBI Taxonomy" id="195105"/>
    <lineage>
        <taxon>Bacteria</taxon>
        <taxon>Pseudomonadati</taxon>
        <taxon>Pseudomonadota</taxon>
        <taxon>Alphaproteobacteria</taxon>
        <taxon>Rhodobacterales</taxon>
        <taxon>Paracoccaceae</taxon>
        <taxon>Haematobacter</taxon>
    </lineage>
</organism>